<dbReference type="CDD" id="cd02966">
    <property type="entry name" value="TlpA_like_family"/>
    <property type="match status" value="1"/>
</dbReference>
<dbReference type="PANTHER" id="PTHR42852:SF6">
    <property type="entry name" value="THIOL:DISULFIDE INTERCHANGE PROTEIN DSBE"/>
    <property type="match status" value="1"/>
</dbReference>
<sequence>MKQVLKLALSVSVVMLGFSCRNSDSFTINGKILNAGKARKVYLLAADSAGMQPSDSTNLSVNGEFQFRGMTACPNLYKLRIGDRIFDLIVENGDIIKIQTDFQDTTHVVDITGSQATMQLRDWDNLNRQYTRKNQELVNRYRAELQQVDKNKDSLLNVFSLVYQRLSGEFAEKTLHFALSHENSLSGFYAVNSLDRRKYEPQLIAYAEAIRDRFKENSAVRGFIAAMENAKPASVGQPAPLFTAASLDGKIVKLSDFRGKYVLVDFWASWCPPCRQENPNIVKLYRRYHEHGLQLLGVSLDTDHDAWQKAVITDRLTWTQVSDQQRFDGPAEKRYQIEEIPSNFIIDPKGVIVGKNLFGKELITFLKRIFLINAESSHA</sequence>
<evidence type="ECO:0000256" key="5">
    <source>
        <dbReference type="SAM" id="Coils"/>
    </source>
</evidence>
<dbReference type="InterPro" id="IPR036249">
    <property type="entry name" value="Thioredoxin-like_sf"/>
</dbReference>
<dbReference type="PROSITE" id="PS51352">
    <property type="entry name" value="THIOREDOXIN_2"/>
    <property type="match status" value="1"/>
</dbReference>
<comment type="subcellular location">
    <subcellularLocation>
        <location evidence="1">Cell envelope</location>
    </subcellularLocation>
</comment>
<dbReference type="PROSITE" id="PS00194">
    <property type="entry name" value="THIOREDOXIN_1"/>
    <property type="match status" value="1"/>
</dbReference>
<dbReference type="InterPro" id="IPR000866">
    <property type="entry name" value="AhpC/TSA"/>
</dbReference>
<dbReference type="Gene3D" id="3.40.30.10">
    <property type="entry name" value="Glutaredoxin"/>
    <property type="match status" value="1"/>
</dbReference>
<keyword evidence="2" id="KW-0201">Cytochrome c-type biogenesis</keyword>
<dbReference type="InterPro" id="IPR025380">
    <property type="entry name" value="DUF4369"/>
</dbReference>
<dbReference type="Pfam" id="PF00578">
    <property type="entry name" value="AhpC-TSA"/>
    <property type="match status" value="1"/>
</dbReference>
<dbReference type="EMBL" id="CP117167">
    <property type="protein sequence ID" value="WCT13393.1"/>
    <property type="molecule type" value="Genomic_DNA"/>
</dbReference>
<feature type="domain" description="Thioredoxin" evidence="6">
    <location>
        <begin position="233"/>
        <end position="377"/>
    </location>
</feature>
<dbReference type="PANTHER" id="PTHR42852">
    <property type="entry name" value="THIOL:DISULFIDE INTERCHANGE PROTEIN DSBE"/>
    <property type="match status" value="1"/>
</dbReference>
<evidence type="ECO:0000256" key="3">
    <source>
        <dbReference type="ARBA" id="ARBA00023157"/>
    </source>
</evidence>
<evidence type="ECO:0000256" key="4">
    <source>
        <dbReference type="ARBA" id="ARBA00023284"/>
    </source>
</evidence>
<proteinExistence type="predicted"/>
<keyword evidence="4" id="KW-0676">Redox-active center</keyword>
<dbReference type="InterPro" id="IPR017937">
    <property type="entry name" value="Thioredoxin_CS"/>
</dbReference>
<accession>A0ABY7TB13</accession>
<keyword evidence="8" id="KW-1185">Reference proteome</keyword>
<dbReference type="InterPro" id="IPR050553">
    <property type="entry name" value="Thioredoxin_ResA/DsbE_sf"/>
</dbReference>
<evidence type="ECO:0000256" key="2">
    <source>
        <dbReference type="ARBA" id="ARBA00022748"/>
    </source>
</evidence>
<keyword evidence="3" id="KW-1015">Disulfide bond</keyword>
<dbReference type="PROSITE" id="PS51257">
    <property type="entry name" value="PROKAR_LIPOPROTEIN"/>
    <property type="match status" value="1"/>
</dbReference>
<evidence type="ECO:0000313" key="7">
    <source>
        <dbReference type="EMBL" id="WCT13393.1"/>
    </source>
</evidence>
<feature type="coiled-coil region" evidence="5">
    <location>
        <begin position="120"/>
        <end position="158"/>
    </location>
</feature>
<dbReference type="RefSeq" id="WP_273631678.1">
    <property type="nucleotide sequence ID" value="NZ_CP117167.1"/>
</dbReference>
<evidence type="ECO:0000313" key="8">
    <source>
        <dbReference type="Proteomes" id="UP001216139"/>
    </source>
</evidence>
<evidence type="ECO:0000259" key="6">
    <source>
        <dbReference type="PROSITE" id="PS51352"/>
    </source>
</evidence>
<name>A0ABY7TB13_9SPHI</name>
<evidence type="ECO:0000256" key="1">
    <source>
        <dbReference type="ARBA" id="ARBA00004196"/>
    </source>
</evidence>
<gene>
    <name evidence="7" type="ORF">PQO05_05525</name>
</gene>
<dbReference type="InterPro" id="IPR013766">
    <property type="entry name" value="Thioredoxin_domain"/>
</dbReference>
<dbReference type="Proteomes" id="UP001216139">
    <property type="component" value="Chromosome"/>
</dbReference>
<dbReference type="SUPFAM" id="SSF52833">
    <property type="entry name" value="Thioredoxin-like"/>
    <property type="match status" value="1"/>
</dbReference>
<reference evidence="7 8" key="1">
    <citation type="submission" date="2023-02" db="EMBL/GenBank/DDBJ databases">
        <title>Genome sequence of Mucilaginibacter jinjuensis strain KACC 16571.</title>
        <authorList>
            <person name="Kim S."/>
            <person name="Heo J."/>
            <person name="Kwon S.-W."/>
        </authorList>
    </citation>
    <scope>NUCLEOTIDE SEQUENCE [LARGE SCALE GENOMIC DNA]</scope>
    <source>
        <strain evidence="7 8">KACC 16571</strain>
    </source>
</reference>
<organism evidence="7 8">
    <name type="scientific">Mucilaginibacter jinjuensis</name>
    <dbReference type="NCBI Taxonomy" id="1176721"/>
    <lineage>
        <taxon>Bacteria</taxon>
        <taxon>Pseudomonadati</taxon>
        <taxon>Bacteroidota</taxon>
        <taxon>Sphingobacteriia</taxon>
        <taxon>Sphingobacteriales</taxon>
        <taxon>Sphingobacteriaceae</taxon>
        <taxon>Mucilaginibacter</taxon>
    </lineage>
</organism>
<dbReference type="Pfam" id="PF14289">
    <property type="entry name" value="DUF4369"/>
    <property type="match status" value="1"/>
</dbReference>
<keyword evidence="5" id="KW-0175">Coiled coil</keyword>
<protein>
    <submittedName>
        <fullName evidence="7">TlpA disulfide reductase family protein</fullName>
    </submittedName>
</protein>